<dbReference type="GO" id="GO:0030091">
    <property type="term" value="P:protein repair"/>
    <property type="evidence" value="ECO:0007669"/>
    <property type="project" value="UniProtKB-UniRule"/>
</dbReference>
<evidence type="ECO:0000256" key="1">
    <source>
        <dbReference type="ARBA" id="ARBA00004496"/>
    </source>
</evidence>
<evidence type="ECO:0000256" key="9">
    <source>
        <dbReference type="NCBIfam" id="TIGR00080"/>
    </source>
</evidence>
<dbReference type="Gene3D" id="3.40.50.150">
    <property type="entry name" value="Vaccinia Virus protein VP39"/>
    <property type="match status" value="1"/>
</dbReference>
<evidence type="ECO:0000256" key="3">
    <source>
        <dbReference type="ARBA" id="ARBA00011890"/>
    </source>
</evidence>
<dbReference type="PANTHER" id="PTHR11579">
    <property type="entry name" value="PROTEIN-L-ISOASPARTATE O-METHYLTRANSFERASE"/>
    <property type="match status" value="1"/>
</dbReference>
<evidence type="ECO:0000256" key="4">
    <source>
        <dbReference type="ARBA" id="ARBA00013346"/>
    </source>
</evidence>
<dbReference type="Proteomes" id="UP000319516">
    <property type="component" value="Unassembled WGS sequence"/>
</dbReference>
<gene>
    <name evidence="10" type="ORF">FB467_3621</name>
</gene>
<dbReference type="GO" id="GO:0004719">
    <property type="term" value="F:protein-L-isoaspartate (D-aspartate) O-methyltransferase activity"/>
    <property type="evidence" value="ECO:0007669"/>
    <property type="project" value="UniProtKB-UniRule"/>
</dbReference>
<dbReference type="PANTHER" id="PTHR11579:SF0">
    <property type="entry name" value="PROTEIN-L-ISOASPARTATE(D-ASPARTATE) O-METHYLTRANSFERASE"/>
    <property type="match status" value="1"/>
</dbReference>
<evidence type="ECO:0000256" key="2">
    <source>
        <dbReference type="ARBA" id="ARBA00005369"/>
    </source>
</evidence>
<dbReference type="AlphaFoldDB" id="A0A542YWH7"/>
<evidence type="ECO:0000256" key="5">
    <source>
        <dbReference type="ARBA" id="ARBA00022490"/>
    </source>
</evidence>
<evidence type="ECO:0000313" key="11">
    <source>
        <dbReference type="Proteomes" id="UP000319516"/>
    </source>
</evidence>
<dbReference type="EC" id="2.1.1.77" evidence="3 9"/>
<dbReference type="InterPro" id="IPR000682">
    <property type="entry name" value="PCMT"/>
</dbReference>
<keyword evidence="11" id="KW-1185">Reference proteome</keyword>
<keyword evidence="7 10" id="KW-0808">Transferase</keyword>
<dbReference type="SUPFAM" id="SSF53335">
    <property type="entry name" value="S-adenosyl-L-methionine-dependent methyltransferases"/>
    <property type="match status" value="1"/>
</dbReference>
<dbReference type="OrthoDB" id="4035289at2"/>
<keyword evidence="8" id="KW-0949">S-adenosyl-L-methionine</keyword>
<dbReference type="RefSeq" id="WP_141786310.1">
    <property type="nucleotide sequence ID" value="NZ_BAAAIK010000001.1"/>
</dbReference>
<dbReference type="GO" id="GO:0005737">
    <property type="term" value="C:cytoplasm"/>
    <property type="evidence" value="ECO:0007669"/>
    <property type="project" value="UniProtKB-SubCell"/>
</dbReference>
<protein>
    <recommendedName>
        <fullName evidence="4 9">Protein-L-isoaspartate O-methyltransferase</fullName>
        <ecNumber evidence="3 9">2.1.1.77</ecNumber>
    </recommendedName>
</protein>
<keyword evidence="5" id="KW-0963">Cytoplasm</keyword>
<evidence type="ECO:0000256" key="8">
    <source>
        <dbReference type="ARBA" id="ARBA00022691"/>
    </source>
</evidence>
<comment type="caution">
    <text evidence="10">The sequence shown here is derived from an EMBL/GenBank/DDBJ whole genome shotgun (WGS) entry which is preliminary data.</text>
</comment>
<comment type="similarity">
    <text evidence="2">Belongs to the methyltransferase superfamily. L-isoaspartyl/D-aspartyl protein methyltransferase family.</text>
</comment>
<accession>A0A542YWH7</accession>
<evidence type="ECO:0000256" key="7">
    <source>
        <dbReference type="ARBA" id="ARBA00022679"/>
    </source>
</evidence>
<sequence>MPTLSHRDRVTRAMEQTPRADFLPRAVRHAAARNTALQIGFGSTCSQPSTVATMLELLEVRPGDRVLDVGAGSGWTTALLARLAGPDGSVRGTERVTALAELAAARLVDAGLGTARIDPAEPGVLGAPDGAPYDRILVSAMAQTLPQALVDQLADGGRMVLPLAGRVVRVDRHGEATRVTRSPGWYRFVPLVEP</sequence>
<dbReference type="InterPro" id="IPR029063">
    <property type="entry name" value="SAM-dependent_MTases_sf"/>
</dbReference>
<keyword evidence="6 10" id="KW-0489">Methyltransferase</keyword>
<evidence type="ECO:0000313" key="10">
    <source>
        <dbReference type="EMBL" id="TQL52435.1"/>
    </source>
</evidence>
<reference evidence="10 11" key="1">
    <citation type="submission" date="2019-06" db="EMBL/GenBank/DDBJ databases">
        <title>Sequencing the genomes of 1000 actinobacteria strains.</title>
        <authorList>
            <person name="Klenk H.-P."/>
        </authorList>
    </citation>
    <scope>NUCLEOTIDE SEQUENCE [LARGE SCALE GENOMIC DNA]</scope>
    <source>
        <strain evidence="10 11">DSM 12335</strain>
    </source>
</reference>
<organism evidence="10 11">
    <name type="scientific">Ornithinicoccus hortensis</name>
    <dbReference type="NCBI Taxonomy" id="82346"/>
    <lineage>
        <taxon>Bacteria</taxon>
        <taxon>Bacillati</taxon>
        <taxon>Actinomycetota</taxon>
        <taxon>Actinomycetes</taxon>
        <taxon>Micrococcales</taxon>
        <taxon>Intrasporangiaceae</taxon>
        <taxon>Ornithinicoccus</taxon>
    </lineage>
</organism>
<dbReference type="GO" id="GO:0032259">
    <property type="term" value="P:methylation"/>
    <property type="evidence" value="ECO:0007669"/>
    <property type="project" value="UniProtKB-KW"/>
</dbReference>
<name>A0A542YWH7_9MICO</name>
<dbReference type="EMBL" id="VFOP01000001">
    <property type="protein sequence ID" value="TQL52435.1"/>
    <property type="molecule type" value="Genomic_DNA"/>
</dbReference>
<evidence type="ECO:0000256" key="6">
    <source>
        <dbReference type="ARBA" id="ARBA00022603"/>
    </source>
</evidence>
<dbReference type="Pfam" id="PF01135">
    <property type="entry name" value="PCMT"/>
    <property type="match status" value="1"/>
</dbReference>
<comment type="subcellular location">
    <subcellularLocation>
        <location evidence="1">Cytoplasm</location>
    </subcellularLocation>
</comment>
<proteinExistence type="inferred from homology"/>
<dbReference type="NCBIfam" id="TIGR00080">
    <property type="entry name" value="pimt"/>
    <property type="match status" value="1"/>
</dbReference>